<comment type="caution">
    <text evidence="2">The sequence shown here is derived from an EMBL/GenBank/DDBJ whole genome shotgun (WGS) entry which is preliminary data.</text>
</comment>
<feature type="region of interest" description="Disordered" evidence="1">
    <location>
        <begin position="1"/>
        <end position="21"/>
    </location>
</feature>
<keyword evidence="3" id="KW-1185">Reference proteome</keyword>
<evidence type="ECO:0000313" key="3">
    <source>
        <dbReference type="Proteomes" id="UP000022835"/>
    </source>
</evidence>
<protein>
    <submittedName>
        <fullName evidence="2">Uncharacterized protein</fullName>
    </submittedName>
</protein>
<feature type="region of interest" description="Disordered" evidence="1">
    <location>
        <begin position="177"/>
        <end position="217"/>
    </location>
</feature>
<feature type="region of interest" description="Disordered" evidence="1">
    <location>
        <begin position="357"/>
        <end position="376"/>
    </location>
</feature>
<evidence type="ECO:0000256" key="1">
    <source>
        <dbReference type="SAM" id="MobiDB-lite"/>
    </source>
</evidence>
<accession>A0A064CE97</accession>
<dbReference type="eggNOG" id="ENOG5032S6X">
    <property type="taxonomic scope" value="Bacteria"/>
</dbReference>
<name>A0A064CE97_9MYCO</name>
<feature type="compositionally biased region" description="Low complexity" evidence="1">
    <location>
        <begin position="189"/>
        <end position="200"/>
    </location>
</feature>
<organism evidence="2 3">
    <name type="scientific">Mycolicibacterium aromaticivorans JS19b1 = JCM 16368</name>
    <dbReference type="NCBI Taxonomy" id="1440774"/>
    <lineage>
        <taxon>Bacteria</taxon>
        <taxon>Bacillati</taxon>
        <taxon>Actinomycetota</taxon>
        <taxon>Actinomycetes</taxon>
        <taxon>Mycobacteriales</taxon>
        <taxon>Mycobacteriaceae</taxon>
        <taxon>Mycolicibacterium</taxon>
    </lineage>
</organism>
<sequence>MVRETAGPRVGGKHTAAAEAAVREESSRVDVQGVAEFPVVVREVLSSTGPQSELDAAMATYAVTLGCLTGAQGEAEHWCGEYWCAQLMQPIQRPIADVDRPRYDPAYVGADGDGLFAWTHYIALRPHAAGALEPGAQSVVADFAYVVDASLGAGTVFDSTKVDWVATVVVDAVLAQSAEPEPQPEPEEQAAPRAPLPRAAVGQEPSPREQLSQVGSEVSSERFGGALDGVLTTLASLSGSVIGELPRPQEVKARKQSRHRGHGPTYSFTGSEVRYQTVDPVRGEVSVSTADPEEALYWMVDDVARSLAWSWAQRTPASRTMDRDQVKWLLAVPMWLTLVTALDGEWARKTRGRISELRKHAQRRGADNTTVSRPGG</sequence>
<dbReference type="AlphaFoldDB" id="A0A064CE97"/>
<proteinExistence type="predicted"/>
<feature type="region of interest" description="Disordered" evidence="1">
    <location>
        <begin position="249"/>
        <end position="269"/>
    </location>
</feature>
<evidence type="ECO:0000313" key="2">
    <source>
        <dbReference type="EMBL" id="KDE97048.1"/>
    </source>
</evidence>
<dbReference type="Proteomes" id="UP000022835">
    <property type="component" value="Unassembled WGS sequence"/>
</dbReference>
<reference evidence="2" key="1">
    <citation type="submission" date="2014-05" db="EMBL/GenBank/DDBJ databases">
        <title>Genome sequence of Mycobacterium aromaticivorans strain JS19b1T (= DSM 45407T).</title>
        <authorList>
            <person name="Kwak Y."/>
            <person name="Park G.-S."/>
            <person name="Li Q.X."/>
            <person name="Lee S.-E."/>
            <person name="Shin J.-H."/>
        </authorList>
    </citation>
    <scope>NUCLEOTIDE SEQUENCE [LARGE SCALE GENOMIC DNA]</scope>
    <source>
        <strain evidence="2">JS19b1</strain>
    </source>
</reference>
<feature type="compositionally biased region" description="Polar residues" evidence="1">
    <location>
        <begin position="367"/>
        <end position="376"/>
    </location>
</feature>
<dbReference type="EMBL" id="JALN02000002">
    <property type="protein sequence ID" value="KDE97048.1"/>
    <property type="molecule type" value="Genomic_DNA"/>
</dbReference>
<gene>
    <name evidence="2" type="ORF">Y900_027535</name>
</gene>